<protein>
    <submittedName>
        <fullName evidence="2">Uncharacterized protein</fullName>
    </submittedName>
</protein>
<accession>A0ABW3SYD5</accession>
<organism evidence="2 3">
    <name type="scientific">Phenylobacterium conjunctum</name>
    <dbReference type="NCBI Taxonomy" id="1298959"/>
    <lineage>
        <taxon>Bacteria</taxon>
        <taxon>Pseudomonadati</taxon>
        <taxon>Pseudomonadota</taxon>
        <taxon>Alphaproteobacteria</taxon>
        <taxon>Caulobacterales</taxon>
        <taxon>Caulobacteraceae</taxon>
        <taxon>Phenylobacterium</taxon>
    </lineage>
</organism>
<dbReference type="Proteomes" id="UP001597216">
    <property type="component" value="Unassembled WGS sequence"/>
</dbReference>
<keyword evidence="3" id="KW-1185">Reference proteome</keyword>
<sequence>MFVSLLAAGLLALAEGAAAVPPVDAVATAPAAKPEMKRVCVKKTIENSKIPKVTCMMMPVKAASAPAEDSEQGQS</sequence>
<dbReference type="EMBL" id="JBHTLQ010000007">
    <property type="protein sequence ID" value="MFD1189943.1"/>
    <property type="molecule type" value="Genomic_DNA"/>
</dbReference>
<proteinExistence type="predicted"/>
<reference evidence="3" key="1">
    <citation type="journal article" date="2019" name="Int. J. Syst. Evol. Microbiol.">
        <title>The Global Catalogue of Microorganisms (GCM) 10K type strain sequencing project: providing services to taxonomists for standard genome sequencing and annotation.</title>
        <authorList>
            <consortium name="The Broad Institute Genomics Platform"/>
            <consortium name="The Broad Institute Genome Sequencing Center for Infectious Disease"/>
            <person name="Wu L."/>
            <person name="Ma J."/>
        </authorList>
    </citation>
    <scope>NUCLEOTIDE SEQUENCE [LARGE SCALE GENOMIC DNA]</scope>
    <source>
        <strain evidence="3">CCUG 55074</strain>
    </source>
</reference>
<feature type="signal peptide" evidence="1">
    <location>
        <begin position="1"/>
        <end position="19"/>
    </location>
</feature>
<gene>
    <name evidence="2" type="ORF">ACFQ27_05065</name>
</gene>
<name>A0ABW3SYD5_9CAUL</name>
<comment type="caution">
    <text evidence="2">The sequence shown here is derived from an EMBL/GenBank/DDBJ whole genome shotgun (WGS) entry which is preliminary data.</text>
</comment>
<feature type="chain" id="PRO_5045418790" evidence="1">
    <location>
        <begin position="20"/>
        <end position="75"/>
    </location>
</feature>
<evidence type="ECO:0000313" key="3">
    <source>
        <dbReference type="Proteomes" id="UP001597216"/>
    </source>
</evidence>
<evidence type="ECO:0000313" key="2">
    <source>
        <dbReference type="EMBL" id="MFD1189943.1"/>
    </source>
</evidence>
<dbReference type="RefSeq" id="WP_374345078.1">
    <property type="nucleotide sequence ID" value="NZ_JBHTLQ010000007.1"/>
</dbReference>
<evidence type="ECO:0000256" key="1">
    <source>
        <dbReference type="SAM" id="SignalP"/>
    </source>
</evidence>
<keyword evidence="1" id="KW-0732">Signal</keyword>